<name>A0A9N9A5G9_FUNMO</name>
<evidence type="ECO:0000313" key="2">
    <source>
        <dbReference type="EMBL" id="CAG8517363.1"/>
    </source>
</evidence>
<comment type="caution">
    <text evidence="2">The sequence shown here is derived from an EMBL/GenBank/DDBJ whole genome shotgun (WGS) entry which is preliminary data.</text>
</comment>
<organism evidence="2 3">
    <name type="scientific">Funneliformis mosseae</name>
    <name type="common">Endomycorrhizal fungus</name>
    <name type="synonym">Glomus mosseae</name>
    <dbReference type="NCBI Taxonomy" id="27381"/>
    <lineage>
        <taxon>Eukaryota</taxon>
        <taxon>Fungi</taxon>
        <taxon>Fungi incertae sedis</taxon>
        <taxon>Mucoromycota</taxon>
        <taxon>Glomeromycotina</taxon>
        <taxon>Glomeromycetes</taxon>
        <taxon>Glomerales</taxon>
        <taxon>Glomeraceae</taxon>
        <taxon>Funneliformis</taxon>
    </lineage>
</organism>
<sequence length="119" mass="13946">MFQINCEEKLPDQNNQNEDIGFHIQQENVWLSSSQNEDINQAIPEPLDESENDKSYNDSKIIGHPCRWEEESTKILLAYLKENNEKVLLLESRGITANRKLWCKSEVEEILGKIRFQEP</sequence>
<accession>A0A9N9A5G9</accession>
<proteinExistence type="predicted"/>
<keyword evidence="3" id="KW-1185">Reference proteome</keyword>
<dbReference type="AlphaFoldDB" id="A0A9N9A5G9"/>
<dbReference type="Proteomes" id="UP000789375">
    <property type="component" value="Unassembled WGS sequence"/>
</dbReference>
<feature type="region of interest" description="Disordered" evidence="1">
    <location>
        <begin position="35"/>
        <end position="61"/>
    </location>
</feature>
<evidence type="ECO:0000256" key="1">
    <source>
        <dbReference type="SAM" id="MobiDB-lite"/>
    </source>
</evidence>
<dbReference type="EMBL" id="CAJVPP010000855">
    <property type="protein sequence ID" value="CAG8517363.1"/>
    <property type="molecule type" value="Genomic_DNA"/>
</dbReference>
<gene>
    <name evidence="2" type="ORF">FMOSSE_LOCUS4850</name>
</gene>
<evidence type="ECO:0000313" key="3">
    <source>
        <dbReference type="Proteomes" id="UP000789375"/>
    </source>
</evidence>
<protein>
    <submittedName>
        <fullName evidence="2">16206_t:CDS:1</fullName>
    </submittedName>
</protein>
<reference evidence="2" key="1">
    <citation type="submission" date="2021-06" db="EMBL/GenBank/DDBJ databases">
        <authorList>
            <person name="Kallberg Y."/>
            <person name="Tangrot J."/>
            <person name="Rosling A."/>
        </authorList>
    </citation>
    <scope>NUCLEOTIDE SEQUENCE</scope>
    <source>
        <strain evidence="2">87-6 pot B 2015</strain>
    </source>
</reference>